<evidence type="ECO:0000256" key="1">
    <source>
        <dbReference type="SAM" id="MobiDB-lite"/>
    </source>
</evidence>
<evidence type="ECO:0000256" key="2">
    <source>
        <dbReference type="SAM" id="Phobius"/>
    </source>
</evidence>
<accession>S8FWP2</accession>
<feature type="region of interest" description="Disordered" evidence="1">
    <location>
        <begin position="583"/>
        <end position="604"/>
    </location>
</feature>
<proteinExistence type="predicted"/>
<reference evidence="3 4" key="1">
    <citation type="journal article" date="2012" name="Science">
        <title>The Paleozoic origin of enzymatic lignin decomposition reconstructed from 31 fungal genomes.</title>
        <authorList>
            <person name="Floudas D."/>
            <person name="Binder M."/>
            <person name="Riley R."/>
            <person name="Barry K."/>
            <person name="Blanchette R.A."/>
            <person name="Henrissat B."/>
            <person name="Martinez A.T."/>
            <person name="Otillar R."/>
            <person name="Spatafora J.W."/>
            <person name="Yadav J.S."/>
            <person name="Aerts A."/>
            <person name="Benoit I."/>
            <person name="Boyd A."/>
            <person name="Carlson A."/>
            <person name="Copeland A."/>
            <person name="Coutinho P.M."/>
            <person name="de Vries R.P."/>
            <person name="Ferreira P."/>
            <person name="Findley K."/>
            <person name="Foster B."/>
            <person name="Gaskell J."/>
            <person name="Glotzer D."/>
            <person name="Gorecki P."/>
            <person name="Heitman J."/>
            <person name="Hesse C."/>
            <person name="Hori C."/>
            <person name="Igarashi K."/>
            <person name="Jurgens J.A."/>
            <person name="Kallen N."/>
            <person name="Kersten P."/>
            <person name="Kohler A."/>
            <person name="Kuees U."/>
            <person name="Kumar T.K.A."/>
            <person name="Kuo A."/>
            <person name="LaButti K."/>
            <person name="Larrondo L.F."/>
            <person name="Lindquist E."/>
            <person name="Ling A."/>
            <person name="Lombard V."/>
            <person name="Lucas S."/>
            <person name="Lundell T."/>
            <person name="Martin R."/>
            <person name="McLaughlin D.J."/>
            <person name="Morgenstern I."/>
            <person name="Morin E."/>
            <person name="Murat C."/>
            <person name="Nagy L.G."/>
            <person name="Nolan M."/>
            <person name="Ohm R.A."/>
            <person name="Patyshakuliyeva A."/>
            <person name="Rokas A."/>
            <person name="Ruiz-Duenas F.J."/>
            <person name="Sabat G."/>
            <person name="Salamov A."/>
            <person name="Samejima M."/>
            <person name="Schmutz J."/>
            <person name="Slot J.C."/>
            <person name="St John F."/>
            <person name="Stenlid J."/>
            <person name="Sun H."/>
            <person name="Sun S."/>
            <person name="Syed K."/>
            <person name="Tsang A."/>
            <person name="Wiebenga A."/>
            <person name="Young D."/>
            <person name="Pisabarro A."/>
            <person name="Eastwood D.C."/>
            <person name="Martin F."/>
            <person name="Cullen D."/>
            <person name="Grigoriev I.V."/>
            <person name="Hibbett D.S."/>
        </authorList>
    </citation>
    <scope>NUCLEOTIDE SEQUENCE</scope>
    <source>
        <strain evidence="4">FP-58527</strain>
    </source>
</reference>
<feature type="region of interest" description="Disordered" evidence="1">
    <location>
        <begin position="833"/>
        <end position="897"/>
    </location>
</feature>
<dbReference type="HOGENOM" id="CLU_322631_0_0_1"/>
<dbReference type="PANTHER" id="PTHR45615:SF80">
    <property type="entry name" value="GRIP DOMAIN-CONTAINING PROTEIN"/>
    <property type="match status" value="1"/>
</dbReference>
<protein>
    <submittedName>
        <fullName evidence="3">Uncharacterized protein</fullName>
    </submittedName>
</protein>
<dbReference type="InParanoid" id="S8FWP2"/>
<dbReference type="OrthoDB" id="2681654at2759"/>
<keyword evidence="2" id="KW-0472">Membrane</keyword>
<dbReference type="AlphaFoldDB" id="S8FWP2"/>
<feature type="transmembrane region" description="Helical" evidence="2">
    <location>
        <begin position="729"/>
        <end position="751"/>
    </location>
</feature>
<dbReference type="STRING" id="743788.S8FWP2"/>
<name>S8FWP2_FOMSC</name>
<feature type="compositionally biased region" description="Basic and acidic residues" evidence="1">
    <location>
        <begin position="336"/>
        <end position="352"/>
    </location>
</feature>
<feature type="region of interest" description="Disordered" evidence="1">
    <location>
        <begin position="779"/>
        <end position="801"/>
    </location>
</feature>
<keyword evidence="2" id="KW-0812">Transmembrane</keyword>
<organism evidence="3 4">
    <name type="scientific">Fomitopsis schrenkii</name>
    <name type="common">Brown rot fungus</name>
    <dbReference type="NCBI Taxonomy" id="2126942"/>
    <lineage>
        <taxon>Eukaryota</taxon>
        <taxon>Fungi</taxon>
        <taxon>Dikarya</taxon>
        <taxon>Basidiomycota</taxon>
        <taxon>Agaricomycotina</taxon>
        <taxon>Agaricomycetes</taxon>
        <taxon>Polyporales</taxon>
        <taxon>Fomitopsis</taxon>
    </lineage>
</organism>
<feature type="region of interest" description="Disordered" evidence="1">
    <location>
        <begin position="690"/>
        <end position="709"/>
    </location>
</feature>
<evidence type="ECO:0000313" key="4">
    <source>
        <dbReference type="Proteomes" id="UP000015241"/>
    </source>
</evidence>
<sequence length="897" mass="99550">MSRRAPTPLRSAPSSGPMDAMVKNMQDQIDDLVAKNRTLDHTVSKLREAVAEEQKRGSDGVDALQKTFKQERAAWIRGCDAIQAVHRLAHARTLVELDRERMAILREREAARIERLARLQRDFRLVEFQRREFDLEKRVVELERELEDQQRAYEEENMYLGEELDGQRATLAAQLQDTANELAAAVQAKEDAEQALSKLRVEHNSLVTSTSGSATELERTSLHLEGLKSSYAELEKKHAESELTIADLRRQLEKWRTLESREGSEMDTLRRSRIELEVRVKELEGRVEELEEEAAGKDEYVEKQKAKVTKYKTTFEEYKTSFEEFRKALDEARADADKAEKDAAEMRERLEEAEAALALRATSEEKQVKKSPASTPPKPPSISDHDPGDNEADESAPSASPPPQKSRGRPRKVAAPQPVDNPEEEVIAETQPQPQEVRKKRGRPRKKPFEEGNGDTAPAKPTAGTKGKRKAQDGDDSDDEPPPKKSKRKAKDKDEGDEEEPPKAKVKAKKPAVAASEGWKAADGKPKVGRKPSTSSAAAAAAVDEDDGESVPTPSKKKRKIKLFPSSQPVSFDWNQLGQSGGGLDIPTRLSPVKETESVPQSVDMGKARREGDLVDLRIRRVIYPSPRQALHTRPLVQSLPAMAVPVLIFAIAVSTLWILNAITSNTDANRMIYEELKNLQRSLEPKALLAPAPPQSDQPPAAPPAASPGSFLRPSIDGWFRSSQEPHTHIICGLLVICVFVVSCILVVCLPRNLERRAEENSAPREEDRAVLRQIYSQIPQEDDDTQASEGSEAREPAEVAMQWEREPGAAREYRYAFAPAEVELGNAQVAKPEERAVAEGDALGQPQGAGGSVLEGPQDAEEPYEDEEGTRDRDTVHAPPDAWVSYAVDVPPVVQ</sequence>
<feature type="region of interest" description="Disordered" evidence="1">
    <location>
        <begin position="1"/>
        <end position="20"/>
    </location>
</feature>
<evidence type="ECO:0000313" key="3">
    <source>
        <dbReference type="EMBL" id="EPT05541.1"/>
    </source>
</evidence>
<keyword evidence="2" id="KW-1133">Transmembrane helix</keyword>
<feature type="transmembrane region" description="Helical" evidence="2">
    <location>
        <begin position="640"/>
        <end position="660"/>
    </location>
</feature>
<dbReference type="PANTHER" id="PTHR45615">
    <property type="entry name" value="MYOSIN HEAVY CHAIN, NON-MUSCLE"/>
    <property type="match status" value="1"/>
</dbReference>
<feature type="compositionally biased region" description="Acidic residues" evidence="1">
    <location>
        <begin position="860"/>
        <end position="871"/>
    </location>
</feature>
<feature type="compositionally biased region" description="Pro residues" evidence="1">
    <location>
        <begin position="692"/>
        <end position="707"/>
    </location>
</feature>
<dbReference type="eggNOG" id="ENOG502SPA1">
    <property type="taxonomic scope" value="Eukaryota"/>
</dbReference>
<dbReference type="EMBL" id="KE504123">
    <property type="protein sequence ID" value="EPT05541.1"/>
    <property type="molecule type" value="Genomic_DNA"/>
</dbReference>
<keyword evidence="4" id="KW-1185">Reference proteome</keyword>
<dbReference type="Proteomes" id="UP000015241">
    <property type="component" value="Unassembled WGS sequence"/>
</dbReference>
<feature type="region of interest" description="Disordered" evidence="1">
    <location>
        <begin position="336"/>
        <end position="563"/>
    </location>
</feature>
<gene>
    <name evidence="3" type="ORF">FOMPIDRAFT_1057277</name>
</gene>